<reference evidence="2" key="1">
    <citation type="submission" date="2023-03" db="EMBL/GenBank/DDBJ databases">
        <title>Massive genome expansion in bonnet fungi (Mycena s.s.) driven by repeated elements and novel gene families across ecological guilds.</title>
        <authorList>
            <consortium name="Lawrence Berkeley National Laboratory"/>
            <person name="Harder C.B."/>
            <person name="Miyauchi S."/>
            <person name="Viragh M."/>
            <person name="Kuo A."/>
            <person name="Thoen E."/>
            <person name="Andreopoulos B."/>
            <person name="Lu D."/>
            <person name="Skrede I."/>
            <person name="Drula E."/>
            <person name="Henrissat B."/>
            <person name="Morin E."/>
            <person name="Kohler A."/>
            <person name="Barry K."/>
            <person name="LaButti K."/>
            <person name="Morin E."/>
            <person name="Salamov A."/>
            <person name="Lipzen A."/>
            <person name="Mereny Z."/>
            <person name="Hegedus B."/>
            <person name="Baldrian P."/>
            <person name="Stursova M."/>
            <person name="Weitz H."/>
            <person name="Taylor A."/>
            <person name="Grigoriev I.V."/>
            <person name="Nagy L.G."/>
            <person name="Martin F."/>
            <person name="Kauserud H."/>
        </authorList>
    </citation>
    <scope>NUCLEOTIDE SEQUENCE</scope>
    <source>
        <strain evidence="2">CBHHK173m</strain>
    </source>
</reference>
<evidence type="ECO:0000313" key="3">
    <source>
        <dbReference type="Proteomes" id="UP001222325"/>
    </source>
</evidence>
<dbReference type="InterPro" id="IPR041078">
    <property type="entry name" value="Plavaka"/>
</dbReference>
<evidence type="ECO:0000256" key="1">
    <source>
        <dbReference type="SAM" id="MobiDB-lite"/>
    </source>
</evidence>
<feature type="compositionally biased region" description="Basic and acidic residues" evidence="1">
    <location>
        <begin position="37"/>
        <end position="46"/>
    </location>
</feature>
<accession>A0AAD6XJI2</accession>
<gene>
    <name evidence="2" type="ORF">B0H15DRAFT_925432</name>
</gene>
<keyword evidence="3" id="KW-1185">Reference proteome</keyword>
<protein>
    <submittedName>
        <fullName evidence="2">Uncharacterized protein</fullName>
    </submittedName>
</protein>
<dbReference type="Pfam" id="PF18759">
    <property type="entry name" value="Plavaka"/>
    <property type="match status" value="1"/>
</dbReference>
<dbReference type="EMBL" id="JARJCN010000094">
    <property type="protein sequence ID" value="KAJ7075485.1"/>
    <property type="molecule type" value="Genomic_DNA"/>
</dbReference>
<sequence>MDYEGDAAGYQSDSMDFDGSDNNDAAFDPPQPESPGEEVRANEGPHRNKRPRATVEEVEDEDDRWYQTFPDELAAGAILERCKTQFEKLREEQTKAGQPPWAPFASEEEWELAHWLMTSGISQSKTDEFLNLKKVNEGMKPSFHNNRAFLQRIDALPEGPKWSCYPFKLKGDELDADGALKTEIVEMWCRDPVDCVKELLGNPAFTKQCYEPCRVFKDAELTNREYNEMWTGNWWWTIQELLPPGSTLVPIILASDKTQLTRFSGDKQAWPVYLTIGNIDKETRRSPSSRATVLIGYIPVSKFEIFSKKRRSGVAHQLFHDCMGRMLDSLKAAGREGVLMDCADGFVRKAFPILAAYIADYPEQCLVACCRENSCPACSCGPRQRGETDYAPLRDPTETLDTLLAQSLGDHPPEFRDQNLRPINPFWANFPHCNIFACMTPDLLHELHNGAFGDHTVKWSTAATTGAADEIDRRFRAMAPHPTLRHFKNGIALTSQWTGTERKNMEKVFLGILANATDPRVQTAVRGILDFIYYAHFENHCDESLAELDSAWASFHAHKDIFVDLRIRTHFNINKIHKLKHYVDSIRSRGTADGFNTEGSERLHIDLAKAGYNASNKRAYTRQMTVWLRRQESIHKFGTYLQWAVPGYSARFDSSIDADEEEAEAPVNLDTLRSDDPAVEVATETPRSQASVTTPAFTLAKTPPFPNLTAGEIAAEFHAPDFIGNIARFLESKSIIPRLIPASNTTFPVYKSLSITLPLIPEVGSRRLFDKVRAVRGEPAKHTSKGVFPAKAGLSVARLRVIFRIPSDFGLYTEPVAYVDWFKPLQAPSPTLGMHQVSLSSRGHRQNSSIIPVTDIVRSCHLIPVFGRKVDPRWTSETVLDQCKSFYLNPYLSHYDFYFFRYLVAVYTRRKAAEERRTRIRLLGRAGR</sequence>
<comment type="caution">
    <text evidence="2">The sequence shown here is derived from an EMBL/GenBank/DDBJ whole genome shotgun (WGS) entry which is preliminary data.</text>
</comment>
<evidence type="ECO:0000313" key="2">
    <source>
        <dbReference type="EMBL" id="KAJ7075485.1"/>
    </source>
</evidence>
<dbReference type="Proteomes" id="UP001222325">
    <property type="component" value="Unassembled WGS sequence"/>
</dbReference>
<organism evidence="2 3">
    <name type="scientific">Mycena belliarum</name>
    <dbReference type="NCBI Taxonomy" id="1033014"/>
    <lineage>
        <taxon>Eukaryota</taxon>
        <taxon>Fungi</taxon>
        <taxon>Dikarya</taxon>
        <taxon>Basidiomycota</taxon>
        <taxon>Agaricomycotina</taxon>
        <taxon>Agaricomycetes</taxon>
        <taxon>Agaricomycetidae</taxon>
        <taxon>Agaricales</taxon>
        <taxon>Marasmiineae</taxon>
        <taxon>Mycenaceae</taxon>
        <taxon>Mycena</taxon>
    </lineage>
</organism>
<dbReference type="AlphaFoldDB" id="A0AAD6XJI2"/>
<feature type="region of interest" description="Disordered" evidence="1">
    <location>
        <begin position="1"/>
        <end position="62"/>
    </location>
</feature>
<proteinExistence type="predicted"/>
<name>A0AAD6XJI2_9AGAR</name>